<dbReference type="GO" id="GO:0072657">
    <property type="term" value="P:protein localization to membrane"/>
    <property type="evidence" value="ECO:0007669"/>
    <property type="project" value="UniProtKB-ARBA"/>
</dbReference>
<protein>
    <recommendedName>
        <fullName evidence="10 11">Geranylgeranyl transferase type-2 subunit beta</fullName>
        <ecNumber evidence="3 11">2.5.1.60</ecNumber>
    </recommendedName>
</protein>
<evidence type="ECO:0000256" key="11">
    <source>
        <dbReference type="RuleBase" id="RU365076"/>
    </source>
</evidence>
<comment type="catalytic activity">
    <reaction evidence="9 11">
        <text>geranylgeranyl diphosphate + L-cysteinyl-[protein] = S-geranylgeranyl-L-cysteinyl-[protein] + diphosphate</text>
        <dbReference type="Rhea" id="RHEA:21240"/>
        <dbReference type="Rhea" id="RHEA-COMP:10131"/>
        <dbReference type="Rhea" id="RHEA-COMP:11537"/>
        <dbReference type="ChEBI" id="CHEBI:29950"/>
        <dbReference type="ChEBI" id="CHEBI:33019"/>
        <dbReference type="ChEBI" id="CHEBI:57533"/>
        <dbReference type="ChEBI" id="CHEBI:86021"/>
        <dbReference type="EC" id="2.5.1.60"/>
    </reaction>
</comment>
<evidence type="ECO:0000256" key="10">
    <source>
        <dbReference type="ARBA" id="ARBA00069127"/>
    </source>
</evidence>
<evidence type="ECO:0000256" key="3">
    <source>
        <dbReference type="ARBA" id="ARBA00012656"/>
    </source>
</evidence>
<keyword evidence="5 11" id="KW-0808">Transferase</keyword>
<dbReference type="CDD" id="cd02894">
    <property type="entry name" value="GGTase-II"/>
    <property type="match status" value="1"/>
</dbReference>
<dbReference type="InterPro" id="IPR008930">
    <property type="entry name" value="Terpenoid_cyclase/PrenylTrfase"/>
</dbReference>
<dbReference type="AlphaFoldDB" id="A0A5C3N2P9"/>
<dbReference type="InterPro" id="IPR045089">
    <property type="entry name" value="PGGT1B-like"/>
</dbReference>
<keyword evidence="4 11" id="KW-0637">Prenyltransferase</keyword>
<name>A0A5C3N2P9_9AGAM</name>
<evidence type="ECO:0000256" key="2">
    <source>
        <dbReference type="ARBA" id="ARBA00011355"/>
    </source>
</evidence>
<dbReference type="Pfam" id="PF00432">
    <property type="entry name" value="Prenyltrans"/>
    <property type="match status" value="1"/>
</dbReference>
<organism evidence="13 14">
    <name type="scientific">Heliocybe sulcata</name>
    <dbReference type="NCBI Taxonomy" id="5364"/>
    <lineage>
        <taxon>Eukaryota</taxon>
        <taxon>Fungi</taxon>
        <taxon>Dikarya</taxon>
        <taxon>Basidiomycota</taxon>
        <taxon>Agaricomycotina</taxon>
        <taxon>Agaricomycetes</taxon>
        <taxon>Gloeophyllales</taxon>
        <taxon>Gloeophyllaceae</taxon>
        <taxon>Heliocybe</taxon>
    </lineage>
</organism>
<dbReference type="GO" id="GO:0004663">
    <property type="term" value="F:Rab geranylgeranyltransferase activity"/>
    <property type="evidence" value="ECO:0007669"/>
    <property type="project" value="UniProtKB-UniRule"/>
</dbReference>
<dbReference type="Gene3D" id="1.50.10.20">
    <property type="match status" value="1"/>
</dbReference>
<evidence type="ECO:0000256" key="7">
    <source>
        <dbReference type="ARBA" id="ARBA00022737"/>
    </source>
</evidence>
<feature type="domain" description="Prenyltransferase alpha-alpha toroid" evidence="12">
    <location>
        <begin position="6"/>
        <end position="304"/>
    </location>
</feature>
<evidence type="ECO:0000256" key="9">
    <source>
        <dbReference type="ARBA" id="ARBA00047658"/>
    </source>
</evidence>
<dbReference type="OrthoDB" id="5428259at2759"/>
<dbReference type="PANTHER" id="PTHR11774">
    <property type="entry name" value="GERANYLGERANYL TRANSFERASE TYPE BETA SUBUNIT"/>
    <property type="match status" value="1"/>
</dbReference>
<dbReference type="EC" id="2.5.1.60" evidence="3 11"/>
<sequence length="327" mass="36329">MPLDKLYVDKHVAYIKSLGENKDDLTYHLTAHLRMNAIYWGLTALSIMKHKDALDRDEMIEYVMSCWDDEAGAFGPHPDHDPHILSTLSAIQILTMQDALYRVDVPRVVKFILSLQQPSGVFAGDSFGEIDTRFSYIAVNALSLLGHLHELDVDRTVQYILACKNYDGGFGNVIGAESHSGQVFVCVAALAILDRLDVIDEEMLGWWLAERQLPNGGLNGRPEKLEDVCYSFWVLSALATLKKIPWIDSDKLTAFILSAQDPENGGIADRPGDMVDVFHTHFGIAGLSLLGYPGLEDLDPVYCMPASLIEARGLRKGWEALPRRTAA</sequence>
<evidence type="ECO:0000256" key="8">
    <source>
        <dbReference type="ARBA" id="ARBA00022833"/>
    </source>
</evidence>
<gene>
    <name evidence="13" type="ORF">OE88DRAFT_1659203</name>
</gene>
<evidence type="ECO:0000313" key="13">
    <source>
        <dbReference type="EMBL" id="TFK51305.1"/>
    </source>
</evidence>
<dbReference type="InterPro" id="IPR001330">
    <property type="entry name" value="Prenyltrans"/>
</dbReference>
<evidence type="ECO:0000256" key="4">
    <source>
        <dbReference type="ARBA" id="ARBA00022602"/>
    </source>
</evidence>
<comment type="cofactor">
    <cofactor evidence="11">
        <name>Zn(2+)</name>
        <dbReference type="ChEBI" id="CHEBI:29105"/>
    </cofactor>
    <text evidence="11">Binds 1 zinc ion per subunit.</text>
</comment>
<dbReference type="Proteomes" id="UP000305948">
    <property type="component" value="Unassembled WGS sequence"/>
</dbReference>
<comment type="function">
    <text evidence="11">Catalyzes the transfer of a geranylgeranyl moiety from geranylgeranyl diphosphate to both cysteines of proteins with the C-terminal sequence -XXCC, -XCXC and -CCXX.</text>
</comment>
<evidence type="ECO:0000256" key="6">
    <source>
        <dbReference type="ARBA" id="ARBA00022723"/>
    </source>
</evidence>
<evidence type="ECO:0000256" key="5">
    <source>
        <dbReference type="ARBA" id="ARBA00022679"/>
    </source>
</evidence>
<dbReference type="PANTHER" id="PTHR11774:SF11">
    <property type="entry name" value="GERANYLGERANYL TRANSFERASE TYPE-2 SUBUNIT BETA"/>
    <property type="match status" value="1"/>
</dbReference>
<accession>A0A5C3N2P9</accession>
<reference evidence="13 14" key="1">
    <citation type="journal article" date="2019" name="Nat. Ecol. Evol.">
        <title>Megaphylogeny resolves global patterns of mushroom evolution.</title>
        <authorList>
            <person name="Varga T."/>
            <person name="Krizsan K."/>
            <person name="Foldi C."/>
            <person name="Dima B."/>
            <person name="Sanchez-Garcia M."/>
            <person name="Sanchez-Ramirez S."/>
            <person name="Szollosi G.J."/>
            <person name="Szarkandi J.G."/>
            <person name="Papp V."/>
            <person name="Albert L."/>
            <person name="Andreopoulos W."/>
            <person name="Angelini C."/>
            <person name="Antonin V."/>
            <person name="Barry K.W."/>
            <person name="Bougher N.L."/>
            <person name="Buchanan P."/>
            <person name="Buyck B."/>
            <person name="Bense V."/>
            <person name="Catcheside P."/>
            <person name="Chovatia M."/>
            <person name="Cooper J."/>
            <person name="Damon W."/>
            <person name="Desjardin D."/>
            <person name="Finy P."/>
            <person name="Geml J."/>
            <person name="Haridas S."/>
            <person name="Hughes K."/>
            <person name="Justo A."/>
            <person name="Karasinski D."/>
            <person name="Kautmanova I."/>
            <person name="Kiss B."/>
            <person name="Kocsube S."/>
            <person name="Kotiranta H."/>
            <person name="LaButti K.M."/>
            <person name="Lechner B.E."/>
            <person name="Liimatainen K."/>
            <person name="Lipzen A."/>
            <person name="Lukacs Z."/>
            <person name="Mihaltcheva S."/>
            <person name="Morgado L.N."/>
            <person name="Niskanen T."/>
            <person name="Noordeloos M.E."/>
            <person name="Ohm R.A."/>
            <person name="Ortiz-Santana B."/>
            <person name="Ovrebo C."/>
            <person name="Racz N."/>
            <person name="Riley R."/>
            <person name="Savchenko A."/>
            <person name="Shiryaev A."/>
            <person name="Soop K."/>
            <person name="Spirin V."/>
            <person name="Szebenyi C."/>
            <person name="Tomsovsky M."/>
            <person name="Tulloss R.E."/>
            <person name="Uehling J."/>
            <person name="Grigoriev I.V."/>
            <person name="Vagvolgyi C."/>
            <person name="Papp T."/>
            <person name="Martin F.M."/>
            <person name="Miettinen O."/>
            <person name="Hibbett D.S."/>
            <person name="Nagy L.G."/>
        </authorList>
    </citation>
    <scope>NUCLEOTIDE SEQUENCE [LARGE SCALE GENOMIC DNA]</scope>
    <source>
        <strain evidence="13 14">OMC1185</strain>
    </source>
</reference>
<dbReference type="InterPro" id="IPR026873">
    <property type="entry name" value="Ptb1"/>
</dbReference>
<keyword evidence="6 11" id="KW-0479">Metal-binding</keyword>
<dbReference type="GO" id="GO:0046872">
    <property type="term" value="F:metal ion binding"/>
    <property type="evidence" value="ECO:0007669"/>
    <property type="project" value="UniProtKB-KW"/>
</dbReference>
<dbReference type="FunFam" id="1.50.10.20:FF:000012">
    <property type="entry name" value="Geranylgeranyl transferase type-2 subunit beta"/>
    <property type="match status" value="1"/>
</dbReference>
<keyword evidence="7" id="KW-0677">Repeat</keyword>
<comment type="subunit">
    <text evidence="2">Heterodimer of an alpha and a beta subunit.</text>
</comment>
<dbReference type="SUPFAM" id="SSF48239">
    <property type="entry name" value="Terpenoid cyclases/Protein prenyltransferases"/>
    <property type="match status" value="1"/>
</dbReference>
<evidence type="ECO:0000259" key="12">
    <source>
        <dbReference type="Pfam" id="PF00432"/>
    </source>
</evidence>
<evidence type="ECO:0000256" key="1">
    <source>
        <dbReference type="ARBA" id="ARBA00010497"/>
    </source>
</evidence>
<dbReference type="EMBL" id="ML213511">
    <property type="protein sequence ID" value="TFK51305.1"/>
    <property type="molecule type" value="Genomic_DNA"/>
</dbReference>
<dbReference type="GO" id="GO:0005968">
    <property type="term" value="C:Rab-protein geranylgeranyltransferase complex"/>
    <property type="evidence" value="ECO:0007669"/>
    <property type="project" value="UniProtKB-UniRule"/>
</dbReference>
<evidence type="ECO:0000313" key="14">
    <source>
        <dbReference type="Proteomes" id="UP000305948"/>
    </source>
</evidence>
<keyword evidence="8 11" id="KW-0862">Zinc</keyword>
<dbReference type="STRING" id="5364.A0A5C3N2P9"/>
<proteinExistence type="inferred from homology"/>
<keyword evidence="14" id="KW-1185">Reference proteome</keyword>
<comment type="similarity">
    <text evidence="1 11">Belongs to the protein prenyltransferase subunit beta family.</text>
</comment>